<dbReference type="Proteomes" id="UP000553059">
    <property type="component" value="Unassembled WGS sequence"/>
</dbReference>
<feature type="region of interest" description="Disordered" evidence="1">
    <location>
        <begin position="17"/>
        <end position="75"/>
    </location>
</feature>
<evidence type="ECO:0000313" key="2">
    <source>
        <dbReference type="EMBL" id="HHY28741.1"/>
    </source>
</evidence>
<dbReference type="AlphaFoldDB" id="A0A7C6Z735"/>
<name>A0A7C6Z735_9FIRM</name>
<feature type="compositionally biased region" description="Basic and acidic residues" evidence="1">
    <location>
        <begin position="44"/>
        <end position="75"/>
    </location>
</feature>
<reference evidence="2 3" key="1">
    <citation type="journal article" date="2020" name="Biotechnol. Biofuels">
        <title>New insights from the biogas microbiome by comprehensive genome-resolved metagenomics of nearly 1600 species originating from multiple anaerobic digesters.</title>
        <authorList>
            <person name="Campanaro S."/>
            <person name="Treu L."/>
            <person name="Rodriguez-R L.M."/>
            <person name="Kovalovszki A."/>
            <person name="Ziels R.M."/>
            <person name="Maus I."/>
            <person name="Zhu X."/>
            <person name="Kougias P.G."/>
            <person name="Basile A."/>
            <person name="Luo G."/>
            <person name="Schluter A."/>
            <person name="Konstantinidis K.T."/>
            <person name="Angelidaki I."/>
        </authorList>
    </citation>
    <scope>NUCLEOTIDE SEQUENCE [LARGE SCALE GENOMIC DNA]</scope>
    <source>
        <strain evidence="2">AS05jafATM_4</strain>
    </source>
</reference>
<comment type="caution">
    <text evidence="2">The sequence shown here is derived from an EMBL/GenBank/DDBJ whole genome shotgun (WGS) entry which is preliminary data.</text>
</comment>
<protein>
    <submittedName>
        <fullName evidence="2">Uncharacterized protein</fullName>
    </submittedName>
</protein>
<evidence type="ECO:0000256" key="1">
    <source>
        <dbReference type="SAM" id="MobiDB-lite"/>
    </source>
</evidence>
<evidence type="ECO:0000313" key="3">
    <source>
        <dbReference type="Proteomes" id="UP000553059"/>
    </source>
</evidence>
<organism evidence="2 3">
    <name type="scientific">Desulfitobacterium dehalogenans</name>
    <dbReference type="NCBI Taxonomy" id="36854"/>
    <lineage>
        <taxon>Bacteria</taxon>
        <taxon>Bacillati</taxon>
        <taxon>Bacillota</taxon>
        <taxon>Clostridia</taxon>
        <taxon>Eubacteriales</taxon>
        <taxon>Desulfitobacteriaceae</taxon>
        <taxon>Desulfitobacterium</taxon>
    </lineage>
</organism>
<accession>A0A7C6Z735</accession>
<sequence>MHKATLPSLFSSISGLFQGSRPCRGAAPAEDEKHDRVQVATPSRPEKHPKDFALRQRTDSKRAGKQSSRKDCSGGLERLDCSAQLIE</sequence>
<gene>
    <name evidence="2" type="ORF">GX523_18745</name>
</gene>
<proteinExistence type="predicted"/>
<dbReference type="EMBL" id="DUTF01000398">
    <property type="protein sequence ID" value="HHY28741.1"/>
    <property type="molecule type" value="Genomic_DNA"/>
</dbReference>